<feature type="domain" description="Flagellar hook-associated protein 2 C-terminal" evidence="1">
    <location>
        <begin position="50"/>
        <end position="273"/>
    </location>
</feature>
<dbReference type="InterPro" id="IPR010809">
    <property type="entry name" value="FliD_C"/>
</dbReference>
<dbReference type="InterPro" id="IPR040026">
    <property type="entry name" value="FliD"/>
</dbReference>
<dbReference type="OrthoDB" id="10637410at2759"/>
<dbReference type="GO" id="GO:0007155">
    <property type="term" value="P:cell adhesion"/>
    <property type="evidence" value="ECO:0007669"/>
    <property type="project" value="InterPro"/>
</dbReference>
<accession>A0A6J0PEC3</accession>
<dbReference type="PANTHER" id="PTHR30288:SF0">
    <property type="entry name" value="FLAGELLAR HOOK-ASSOCIATED PROTEIN 2"/>
    <property type="match status" value="1"/>
</dbReference>
<dbReference type="Proteomes" id="UP000504607">
    <property type="component" value="Unplaced"/>
</dbReference>
<dbReference type="InParanoid" id="A0A6J0PEC3"/>
<reference evidence="3" key="1">
    <citation type="submission" date="2025-08" db="UniProtKB">
        <authorList>
            <consortium name="RefSeq"/>
        </authorList>
    </citation>
    <scope>IDENTIFICATION</scope>
</reference>
<proteinExistence type="predicted"/>
<organism evidence="2 3">
    <name type="scientific">Elaeis guineensis var. tenera</name>
    <name type="common">Oil palm</name>
    <dbReference type="NCBI Taxonomy" id="51953"/>
    <lineage>
        <taxon>Eukaryota</taxon>
        <taxon>Viridiplantae</taxon>
        <taxon>Streptophyta</taxon>
        <taxon>Embryophyta</taxon>
        <taxon>Tracheophyta</taxon>
        <taxon>Spermatophyta</taxon>
        <taxon>Magnoliopsida</taxon>
        <taxon>Liliopsida</taxon>
        <taxon>Arecaceae</taxon>
        <taxon>Arecoideae</taxon>
        <taxon>Cocoseae</taxon>
        <taxon>Elaeidinae</taxon>
        <taxon>Elaeis</taxon>
    </lineage>
</organism>
<dbReference type="PANTHER" id="PTHR30288">
    <property type="entry name" value="FLAGELLAR CAP/ASSEMBLY PROTEIN FLID"/>
    <property type="match status" value="1"/>
</dbReference>
<dbReference type="Pfam" id="PF07195">
    <property type="entry name" value="FliD_C"/>
    <property type="match status" value="1"/>
</dbReference>
<evidence type="ECO:0000313" key="2">
    <source>
        <dbReference type="Proteomes" id="UP000504607"/>
    </source>
</evidence>
<evidence type="ECO:0000259" key="1">
    <source>
        <dbReference type="Pfam" id="PF07195"/>
    </source>
</evidence>
<sequence length="291" mass="30424">MPKASALYAVKGTGEANTFTVAVTGSNLTGLDKLDFGNNVTGGMTQAQAAANAKFSIDGVPLESATNKLADTVPGLALTLKQASNTPVEINVSADTEGMKKNIQNFVDAYNSISTLLTTATAYNEATKTAGSLQGDSTAVGLQNALRGMMRSVTGNGSFTRLADIGIVAAQDGTLEVKADKLNSAMENLSDVRNLFTSDDGNPATVGFGLKVKAFADGIAGSSGTLTTRTESLKSAVKRNEKEQDRVIERASRAEVRYLRQYNAMDAAVGQLSSLSAFVNQQVTMWNKSSG</sequence>
<dbReference type="RefSeq" id="XP_019703465.1">
    <property type="nucleotide sequence ID" value="XM_019847906.1"/>
</dbReference>
<protein>
    <submittedName>
        <fullName evidence="3">Uncharacterized protein LOC109505423</fullName>
    </submittedName>
</protein>
<evidence type="ECO:0000313" key="3">
    <source>
        <dbReference type="RefSeq" id="XP_019703465.1"/>
    </source>
</evidence>
<dbReference type="AlphaFoldDB" id="A0A6J0PEC3"/>
<keyword evidence="2" id="KW-1185">Reference proteome</keyword>
<name>A0A6J0PEC3_ELAGV</name>
<gene>
    <name evidence="3" type="primary">LOC109505423</name>
</gene>